<dbReference type="PANTHER" id="PTHR30146:SF138">
    <property type="entry name" value="TRANSCRIPTIONAL REGULATORY PROTEIN"/>
    <property type="match status" value="1"/>
</dbReference>
<feature type="domain" description="HTH lacI-type" evidence="5">
    <location>
        <begin position="31"/>
        <end position="85"/>
    </location>
</feature>
<evidence type="ECO:0000259" key="5">
    <source>
        <dbReference type="PROSITE" id="PS50932"/>
    </source>
</evidence>
<keyword evidence="3" id="KW-0804">Transcription</keyword>
<dbReference type="SMART" id="SM00354">
    <property type="entry name" value="HTH_LACI"/>
    <property type="match status" value="1"/>
</dbReference>
<dbReference type="PROSITE" id="PS00356">
    <property type="entry name" value="HTH_LACI_1"/>
    <property type="match status" value="1"/>
</dbReference>
<keyword evidence="7" id="KW-1185">Reference proteome</keyword>
<protein>
    <submittedName>
        <fullName evidence="6">LacI family DNA-binding transcriptional regulator</fullName>
    </submittedName>
</protein>
<dbReference type="Pfam" id="PF13377">
    <property type="entry name" value="Peripla_BP_3"/>
    <property type="match status" value="1"/>
</dbReference>
<evidence type="ECO:0000256" key="3">
    <source>
        <dbReference type="ARBA" id="ARBA00023163"/>
    </source>
</evidence>
<evidence type="ECO:0000313" key="7">
    <source>
        <dbReference type="Proteomes" id="UP001501195"/>
    </source>
</evidence>
<dbReference type="CDD" id="cd01392">
    <property type="entry name" value="HTH_LacI"/>
    <property type="match status" value="1"/>
</dbReference>
<proteinExistence type="predicted"/>
<dbReference type="Proteomes" id="UP001501195">
    <property type="component" value="Unassembled WGS sequence"/>
</dbReference>
<dbReference type="InterPro" id="IPR010982">
    <property type="entry name" value="Lambda_DNA-bd_dom_sf"/>
</dbReference>
<dbReference type="PANTHER" id="PTHR30146">
    <property type="entry name" value="LACI-RELATED TRANSCRIPTIONAL REPRESSOR"/>
    <property type="match status" value="1"/>
</dbReference>
<dbReference type="Gene3D" id="3.40.50.2300">
    <property type="match status" value="2"/>
</dbReference>
<feature type="region of interest" description="Disordered" evidence="4">
    <location>
        <begin position="1"/>
        <end position="26"/>
    </location>
</feature>
<dbReference type="SUPFAM" id="SSF53822">
    <property type="entry name" value="Periplasmic binding protein-like I"/>
    <property type="match status" value="1"/>
</dbReference>
<dbReference type="GO" id="GO:0003677">
    <property type="term" value="F:DNA binding"/>
    <property type="evidence" value="ECO:0007669"/>
    <property type="project" value="UniProtKB-KW"/>
</dbReference>
<evidence type="ECO:0000313" key="6">
    <source>
        <dbReference type="EMBL" id="GAA4657504.1"/>
    </source>
</evidence>
<keyword evidence="2 6" id="KW-0238">DNA-binding</keyword>
<dbReference type="Gene3D" id="1.10.260.40">
    <property type="entry name" value="lambda repressor-like DNA-binding domains"/>
    <property type="match status" value="1"/>
</dbReference>
<dbReference type="InterPro" id="IPR000843">
    <property type="entry name" value="HTH_LacI"/>
</dbReference>
<dbReference type="EMBL" id="BAABIL010000605">
    <property type="protein sequence ID" value="GAA4657504.1"/>
    <property type="molecule type" value="Genomic_DNA"/>
</dbReference>
<keyword evidence="1" id="KW-0805">Transcription regulation</keyword>
<dbReference type="InterPro" id="IPR046335">
    <property type="entry name" value="LacI/GalR-like_sensor"/>
</dbReference>
<evidence type="ECO:0000256" key="2">
    <source>
        <dbReference type="ARBA" id="ARBA00023125"/>
    </source>
</evidence>
<evidence type="ECO:0000256" key="4">
    <source>
        <dbReference type="SAM" id="MobiDB-lite"/>
    </source>
</evidence>
<dbReference type="Pfam" id="PF00356">
    <property type="entry name" value="LacI"/>
    <property type="match status" value="1"/>
</dbReference>
<dbReference type="RefSeq" id="WP_425560254.1">
    <property type="nucleotide sequence ID" value="NZ_BAABIL010000605.1"/>
</dbReference>
<name>A0ABP8VCS6_9ACTN</name>
<dbReference type="PROSITE" id="PS50932">
    <property type="entry name" value="HTH_LACI_2"/>
    <property type="match status" value="1"/>
</dbReference>
<dbReference type="InterPro" id="IPR028082">
    <property type="entry name" value="Peripla_BP_I"/>
</dbReference>
<accession>A0ABP8VCS6</accession>
<evidence type="ECO:0000256" key="1">
    <source>
        <dbReference type="ARBA" id="ARBA00023015"/>
    </source>
</evidence>
<reference evidence="7" key="1">
    <citation type="journal article" date="2019" name="Int. J. Syst. Evol. Microbiol.">
        <title>The Global Catalogue of Microorganisms (GCM) 10K type strain sequencing project: providing services to taxonomists for standard genome sequencing and annotation.</title>
        <authorList>
            <consortium name="The Broad Institute Genomics Platform"/>
            <consortium name="The Broad Institute Genome Sequencing Center for Infectious Disease"/>
            <person name="Wu L."/>
            <person name="Ma J."/>
        </authorList>
    </citation>
    <scope>NUCLEOTIDE SEQUENCE [LARGE SCALE GENOMIC DNA]</scope>
    <source>
        <strain evidence="7">JCM 18126</strain>
    </source>
</reference>
<dbReference type="SUPFAM" id="SSF47413">
    <property type="entry name" value="lambda repressor-like DNA-binding domains"/>
    <property type="match status" value="1"/>
</dbReference>
<comment type="caution">
    <text evidence="6">The sequence shown here is derived from an EMBL/GenBank/DDBJ whole genome shotgun (WGS) entry which is preliminary data.</text>
</comment>
<sequence length="402" mass="41852">MIPPPAPRAGRAGSGAAAGAPAGVPPGGAPSSIRDVATAAGVSVATVSRALRGLDRVSADTRRRVLAAAEALDYVASPTAASLATGRTSVVGVVLPFLDRWFFSTVVSEVEDVLRRSGYQVLLLNVGDRSLERPMVLDQRLLAKRIDGVLVLSVDLDAEETGVLDRLGLPVVTVGSALPGHDRVGIDDGAAVETAAQHLLALGHRRIAHVGGDSGTDVRRATAVDRALGVRRAMAAADVALPGQLDVVADWTVTGGWRAAEALLARRDPPTAVLAASDEMAIGALCAARALGWDVPRHLSVVGVDDHEMAVTHDLTTVAQPVRSQGRLAAEMLLGRLRGHVPAGAREVLLSTSLVVRASTAPPRREVRPRRRVVLGRQVLAAVGGDVEHARGQEERGAPTNR</sequence>
<gene>
    <name evidence="6" type="ORF">GCM10023225_32010</name>
</gene>
<organism evidence="6 7">
    <name type="scientific">Kineococcus glutinatus</name>
    <dbReference type="NCBI Taxonomy" id="1070872"/>
    <lineage>
        <taxon>Bacteria</taxon>
        <taxon>Bacillati</taxon>
        <taxon>Actinomycetota</taxon>
        <taxon>Actinomycetes</taxon>
        <taxon>Kineosporiales</taxon>
        <taxon>Kineosporiaceae</taxon>
        <taxon>Kineococcus</taxon>
    </lineage>
</organism>
<feature type="compositionally biased region" description="Low complexity" evidence="4">
    <location>
        <begin position="8"/>
        <end position="22"/>
    </location>
</feature>
<dbReference type="CDD" id="cd06267">
    <property type="entry name" value="PBP1_LacI_sugar_binding-like"/>
    <property type="match status" value="1"/>
</dbReference>